<dbReference type="PANTHER" id="PTHR48081:SF8">
    <property type="entry name" value="ALPHA_BETA HYDROLASE FOLD-3 DOMAIN-CONTAINING PROTEIN-RELATED"/>
    <property type="match status" value="1"/>
</dbReference>
<dbReference type="SUPFAM" id="SSF53474">
    <property type="entry name" value="alpha/beta-Hydrolases"/>
    <property type="match status" value="1"/>
</dbReference>
<proteinExistence type="inferred from homology"/>
<feature type="active site" evidence="3">
    <location>
        <position position="146"/>
    </location>
</feature>
<evidence type="ECO:0000256" key="2">
    <source>
        <dbReference type="ARBA" id="ARBA00022801"/>
    </source>
</evidence>
<dbReference type="PANTHER" id="PTHR48081">
    <property type="entry name" value="AB HYDROLASE SUPERFAMILY PROTEIN C4A8.06C"/>
    <property type="match status" value="1"/>
</dbReference>
<evidence type="ECO:0000256" key="1">
    <source>
        <dbReference type="ARBA" id="ARBA00010515"/>
    </source>
</evidence>
<reference evidence="5 6" key="1">
    <citation type="submission" date="2014-03" db="EMBL/GenBank/DDBJ databases">
        <title>Bradyrhizobium valentinum sp. nov., isolated from effective nodules of Lupinus mariae-josephae, a lupine endemic of basic-lime soils in Eastern Spain.</title>
        <authorList>
            <person name="Duran D."/>
            <person name="Rey L."/>
            <person name="Navarro A."/>
            <person name="Busquets A."/>
            <person name="Imperial J."/>
            <person name="Ruiz-Argueso T."/>
        </authorList>
    </citation>
    <scope>NUCLEOTIDE SEQUENCE [LARGE SCALE GENOMIC DNA]</scope>
    <source>
        <strain evidence="5 6">Ro19</strain>
    </source>
</reference>
<accession>A0A0R3NDH2</accession>
<dbReference type="Proteomes" id="UP000052023">
    <property type="component" value="Unassembled WGS sequence"/>
</dbReference>
<dbReference type="InterPro" id="IPR013094">
    <property type="entry name" value="AB_hydrolase_3"/>
</dbReference>
<feature type="domain" description="Alpha/beta hydrolase fold-3" evidence="4">
    <location>
        <begin position="72"/>
        <end position="273"/>
    </location>
</feature>
<dbReference type="Gene3D" id="3.40.50.1820">
    <property type="entry name" value="alpha/beta hydrolase"/>
    <property type="match status" value="1"/>
</dbReference>
<comment type="similarity">
    <text evidence="1">Belongs to the 'GDXG' lipolytic enzyme family.</text>
</comment>
<dbReference type="EMBL" id="LLYA01000001">
    <property type="protein sequence ID" value="KRR30311.1"/>
    <property type="molecule type" value="Genomic_DNA"/>
</dbReference>
<comment type="caution">
    <text evidence="5">The sequence shown here is derived from an EMBL/GenBank/DDBJ whole genome shotgun (WGS) entry which is preliminary data.</text>
</comment>
<protein>
    <recommendedName>
        <fullName evidence="4">Alpha/beta hydrolase fold-3 domain-containing protein</fullName>
    </recommendedName>
</protein>
<name>A0A0R3NDH2_9BRAD</name>
<dbReference type="RefSeq" id="WP_057841198.1">
    <property type="nucleotide sequence ID" value="NZ_LLYA01000001.1"/>
</dbReference>
<dbReference type="InterPro" id="IPR050300">
    <property type="entry name" value="GDXG_lipolytic_enzyme"/>
</dbReference>
<dbReference type="Pfam" id="PF07859">
    <property type="entry name" value="Abhydrolase_3"/>
    <property type="match status" value="1"/>
</dbReference>
<gene>
    <name evidence="5" type="ORF">CQ13_01250</name>
</gene>
<keyword evidence="2" id="KW-0378">Hydrolase</keyword>
<dbReference type="PROSITE" id="PS01174">
    <property type="entry name" value="LIPASE_GDXG_SER"/>
    <property type="match status" value="1"/>
</dbReference>
<dbReference type="OrthoDB" id="9806180at2"/>
<dbReference type="AlphaFoldDB" id="A0A0R3NDH2"/>
<evidence type="ECO:0000256" key="3">
    <source>
        <dbReference type="PROSITE-ProRule" id="PRU10038"/>
    </source>
</evidence>
<dbReference type="GO" id="GO:0016787">
    <property type="term" value="F:hydrolase activity"/>
    <property type="evidence" value="ECO:0007669"/>
    <property type="project" value="UniProtKB-KW"/>
</dbReference>
<evidence type="ECO:0000313" key="5">
    <source>
        <dbReference type="EMBL" id="KRR30311.1"/>
    </source>
</evidence>
<evidence type="ECO:0000259" key="4">
    <source>
        <dbReference type="Pfam" id="PF07859"/>
    </source>
</evidence>
<sequence>MSLRAELLRIGIRMLLKRRGGSLDVEQWRRNMRAMERFVPHPPARSATVEIETGRVRFHRVTTPASRPERNVLYLHGGAYVSGAPVYYRHFLWRIADALQARVWAPEYRLAPEHVFPAALEDAVEGYHWLVDHTPDSRQLFVAGDSAGGGLALCLLLRLRDDGKPLPAAAVALSPWTDLALTGASLKTNAAADPMLNIEDLPDLAKLYLGGADPRTPYASPLYGDPAGLPPVLIQVGSDEILRDDAVRMAEKLRSHNPRSKLEIWRRMPHVWQLFVPVLPEAHRAIAQIGAFVSEVQR</sequence>
<dbReference type="InterPro" id="IPR029058">
    <property type="entry name" value="AB_hydrolase_fold"/>
</dbReference>
<keyword evidence="6" id="KW-1185">Reference proteome</keyword>
<evidence type="ECO:0000313" key="6">
    <source>
        <dbReference type="Proteomes" id="UP000052023"/>
    </source>
</evidence>
<organism evidence="5 6">
    <name type="scientific">Bradyrhizobium retamae</name>
    <dbReference type="NCBI Taxonomy" id="1300035"/>
    <lineage>
        <taxon>Bacteria</taxon>
        <taxon>Pseudomonadati</taxon>
        <taxon>Pseudomonadota</taxon>
        <taxon>Alphaproteobacteria</taxon>
        <taxon>Hyphomicrobiales</taxon>
        <taxon>Nitrobacteraceae</taxon>
        <taxon>Bradyrhizobium</taxon>
    </lineage>
</organism>
<dbReference type="InterPro" id="IPR033140">
    <property type="entry name" value="Lipase_GDXG_put_SER_AS"/>
</dbReference>